<proteinExistence type="predicted"/>
<gene>
    <name evidence="1" type="ORF">HHUB_5027</name>
</gene>
<dbReference type="AlphaFoldDB" id="A0A0U5H7H9"/>
<keyword evidence="2" id="KW-1185">Reference proteome</keyword>
<organism evidence="1 2">
    <name type="scientific">Halobacterium hubeiense</name>
    <dbReference type="NCBI Taxonomy" id="1407499"/>
    <lineage>
        <taxon>Archaea</taxon>
        <taxon>Methanobacteriati</taxon>
        <taxon>Methanobacteriota</taxon>
        <taxon>Stenosarchaea group</taxon>
        <taxon>Halobacteria</taxon>
        <taxon>Halobacteriales</taxon>
        <taxon>Halobacteriaceae</taxon>
        <taxon>Halobacterium</taxon>
    </lineage>
</organism>
<dbReference type="EMBL" id="LN831304">
    <property type="protein sequence ID" value="CQH64458.1"/>
    <property type="molecule type" value="Genomic_DNA"/>
</dbReference>
<name>A0A0U5H7H9_9EURY</name>
<sequence length="45" mass="4994">MPNLNIEVSEEEYEQLSEVKDAHGLTWRGLVLQGARALDKEGPLG</sequence>
<geneLocation type="plasmid" evidence="2">
    <name>pSTJ002</name>
</geneLocation>
<protein>
    <submittedName>
        <fullName evidence="1">Uncharacterized protein</fullName>
    </submittedName>
</protein>
<evidence type="ECO:0000313" key="1">
    <source>
        <dbReference type="EMBL" id="CQH64458.1"/>
    </source>
</evidence>
<evidence type="ECO:0000313" key="2">
    <source>
        <dbReference type="Proteomes" id="UP000066737"/>
    </source>
</evidence>
<accession>A0A0U5H7H9</accession>
<dbReference type="Proteomes" id="UP000066737">
    <property type="component" value="Plasmid pSTJ002"/>
</dbReference>
<dbReference type="KEGG" id="hhb:Hhub_5027"/>
<reference evidence="2" key="1">
    <citation type="journal article" date="2016" name="Environ. Microbiol.">
        <title>The complete genome of a viable archaeum isolated from 123-million-year-old rock salt.</title>
        <authorList>
            <person name="Jaakkola S.T."/>
            <person name="Pfeiffer F."/>
            <person name="Ravantti J.J."/>
            <person name="Guo Q."/>
            <person name="Liu Y."/>
            <person name="Chen X."/>
            <person name="Ma H."/>
            <person name="Yang C."/>
            <person name="Oksanen H.M."/>
            <person name="Bamford D.H."/>
        </authorList>
    </citation>
    <scope>NUCLEOTIDE SEQUENCE</scope>
    <source>
        <strain evidence="2">JI20-1</strain>
        <plasmid evidence="2">Plasmid pSTJ002</plasmid>
    </source>
</reference>